<sequence>MQHFLLREKILKYTQEEPPKNMINLIKISFYLFLTVFSILIAIQVWKTLRIYLIYKKKYGNQIEFMFFPLLGLIYFMQKSLKENDDGAHFIKKVCREKPHVKAIIILSGLFNYFIAIDNEWIKFLSQDQDRFYKNDGIFAFSKMYGDSLLFTWSKMWKRQRALLNSSFHYDSLKARVPIIKDEAKNFCNFLKPEQGFVKVDMFDETQKITSEIITRTFFNREFKNKFISNGKSLTQEIGDITQEAYNYRLSSPYFILKSSFLGNTGASFILNSPTEKEYLQRMDQILKIIEQDVDQSIQEVISTGIDIFEYQPRNFIEIYIKEYLIQQKNLKSIPQADIITKKEIVQQYLTFYFAGTETTAHLISMTLYALANNKQVYEKLMKEIKENIKQYDEFQHNNLLQLNYLDLVIKESTRLYVAAPFIFPRVTNQDYKRENLFIRKDLLVMYKIAQYSEDQSQVFKDSDLFIPERFLNGKINNPYEMIPFSSGSRNCIGQHMAILEAKYILIHILMNFEIEPVPNYKLSIIQKVTNAPLDQKLVLIKRK</sequence>
<organism evidence="6 7">
    <name type="scientific">Tetrahymena thermophila (strain SB210)</name>
    <dbReference type="NCBI Taxonomy" id="312017"/>
    <lineage>
        <taxon>Eukaryota</taxon>
        <taxon>Sar</taxon>
        <taxon>Alveolata</taxon>
        <taxon>Ciliophora</taxon>
        <taxon>Intramacronucleata</taxon>
        <taxon>Oligohymenophorea</taxon>
        <taxon>Hymenostomatida</taxon>
        <taxon>Tetrahymenina</taxon>
        <taxon>Tetrahymenidae</taxon>
        <taxon>Tetrahymena</taxon>
    </lineage>
</organism>
<dbReference type="STRING" id="312017.I7MKA4"/>
<keyword evidence="4" id="KW-0560">Oxidoreductase</keyword>
<dbReference type="PRINTS" id="PR00463">
    <property type="entry name" value="EP450I"/>
</dbReference>
<dbReference type="EMBL" id="GG662656">
    <property type="protein sequence ID" value="EAR97953.2"/>
    <property type="molecule type" value="Genomic_DNA"/>
</dbReference>
<dbReference type="RefSeq" id="XP_001018198.2">
    <property type="nucleotide sequence ID" value="XM_001018198.3"/>
</dbReference>
<protein>
    <submittedName>
        <fullName evidence="6">Cytochrome P450 family monooxygenase</fullName>
    </submittedName>
</protein>
<evidence type="ECO:0000256" key="3">
    <source>
        <dbReference type="PIRSR" id="PIRSR602401-1"/>
    </source>
</evidence>
<keyword evidence="3 4" id="KW-0408">Iron</keyword>
<dbReference type="GO" id="GO:0016705">
    <property type="term" value="F:oxidoreductase activity, acting on paired donors, with incorporation or reduction of molecular oxygen"/>
    <property type="evidence" value="ECO:0007669"/>
    <property type="project" value="InterPro"/>
</dbReference>
<dbReference type="InterPro" id="IPR002401">
    <property type="entry name" value="Cyt_P450_E_grp-I"/>
</dbReference>
<proteinExistence type="inferred from homology"/>
<evidence type="ECO:0000313" key="7">
    <source>
        <dbReference type="Proteomes" id="UP000009168"/>
    </source>
</evidence>
<dbReference type="InterPro" id="IPR017972">
    <property type="entry name" value="Cyt_P450_CS"/>
</dbReference>
<comment type="similarity">
    <text evidence="2 4">Belongs to the cytochrome P450 family.</text>
</comment>
<dbReference type="Proteomes" id="UP000009168">
    <property type="component" value="Unassembled WGS sequence"/>
</dbReference>
<name>I7MKA4_TETTS</name>
<keyword evidence="5" id="KW-0472">Membrane</keyword>
<feature type="transmembrane region" description="Helical" evidence="5">
    <location>
        <begin position="28"/>
        <end position="47"/>
    </location>
</feature>
<dbReference type="GeneID" id="7838752"/>
<keyword evidence="7" id="KW-1185">Reference proteome</keyword>
<gene>
    <name evidence="6" type="ORF">TTHERM_00283420</name>
</gene>
<dbReference type="eggNOG" id="KOG0157">
    <property type="taxonomic scope" value="Eukaryota"/>
</dbReference>
<dbReference type="GO" id="GO:0020037">
    <property type="term" value="F:heme binding"/>
    <property type="evidence" value="ECO:0007669"/>
    <property type="project" value="InterPro"/>
</dbReference>
<keyword evidence="5" id="KW-1133">Transmembrane helix</keyword>
<evidence type="ECO:0000256" key="2">
    <source>
        <dbReference type="ARBA" id="ARBA00010617"/>
    </source>
</evidence>
<reference evidence="7" key="1">
    <citation type="journal article" date="2006" name="PLoS Biol.">
        <title>Macronuclear genome sequence of the ciliate Tetrahymena thermophila, a model eukaryote.</title>
        <authorList>
            <person name="Eisen J.A."/>
            <person name="Coyne R.S."/>
            <person name="Wu M."/>
            <person name="Wu D."/>
            <person name="Thiagarajan M."/>
            <person name="Wortman J.R."/>
            <person name="Badger J.H."/>
            <person name="Ren Q."/>
            <person name="Amedeo P."/>
            <person name="Jones K.M."/>
            <person name="Tallon L.J."/>
            <person name="Delcher A.L."/>
            <person name="Salzberg S.L."/>
            <person name="Silva J.C."/>
            <person name="Haas B.J."/>
            <person name="Majoros W.H."/>
            <person name="Farzad M."/>
            <person name="Carlton J.M."/>
            <person name="Smith R.K. Jr."/>
            <person name="Garg J."/>
            <person name="Pearlman R.E."/>
            <person name="Karrer K.M."/>
            <person name="Sun L."/>
            <person name="Manning G."/>
            <person name="Elde N.C."/>
            <person name="Turkewitz A.P."/>
            <person name="Asai D.J."/>
            <person name="Wilkes D.E."/>
            <person name="Wang Y."/>
            <person name="Cai H."/>
            <person name="Collins K."/>
            <person name="Stewart B.A."/>
            <person name="Lee S.R."/>
            <person name="Wilamowska K."/>
            <person name="Weinberg Z."/>
            <person name="Ruzzo W.L."/>
            <person name="Wloga D."/>
            <person name="Gaertig J."/>
            <person name="Frankel J."/>
            <person name="Tsao C.-C."/>
            <person name="Gorovsky M.A."/>
            <person name="Keeling P.J."/>
            <person name="Waller R.F."/>
            <person name="Patron N.J."/>
            <person name="Cherry J.M."/>
            <person name="Stover N.A."/>
            <person name="Krieger C.J."/>
            <person name="del Toro C."/>
            <person name="Ryder H.F."/>
            <person name="Williamson S.C."/>
            <person name="Barbeau R.A."/>
            <person name="Hamilton E.P."/>
            <person name="Orias E."/>
        </authorList>
    </citation>
    <scope>NUCLEOTIDE SEQUENCE [LARGE SCALE GENOMIC DNA]</scope>
    <source>
        <strain evidence="7">SB210</strain>
    </source>
</reference>
<dbReference type="KEGG" id="tet:TTHERM_00283420"/>
<dbReference type="GO" id="GO:0005506">
    <property type="term" value="F:iron ion binding"/>
    <property type="evidence" value="ECO:0007669"/>
    <property type="project" value="InterPro"/>
</dbReference>
<keyword evidence="3 4" id="KW-0349">Heme</keyword>
<dbReference type="SUPFAM" id="SSF48264">
    <property type="entry name" value="Cytochrome P450"/>
    <property type="match status" value="1"/>
</dbReference>
<dbReference type="InterPro" id="IPR001128">
    <property type="entry name" value="Cyt_P450"/>
</dbReference>
<dbReference type="OrthoDB" id="2789670at2759"/>
<dbReference type="AlphaFoldDB" id="I7MKA4"/>
<dbReference type="InParanoid" id="I7MKA4"/>
<evidence type="ECO:0000256" key="5">
    <source>
        <dbReference type="SAM" id="Phobius"/>
    </source>
</evidence>
<dbReference type="Pfam" id="PF00067">
    <property type="entry name" value="p450"/>
    <property type="match status" value="1"/>
</dbReference>
<dbReference type="Gene3D" id="1.10.630.10">
    <property type="entry name" value="Cytochrome P450"/>
    <property type="match status" value="1"/>
</dbReference>
<dbReference type="PANTHER" id="PTHR24305">
    <property type="entry name" value="CYTOCHROME P450"/>
    <property type="match status" value="1"/>
</dbReference>
<accession>I7MKA4</accession>
<dbReference type="PANTHER" id="PTHR24305:SF166">
    <property type="entry name" value="CYTOCHROME P450 12A4, MITOCHONDRIAL-RELATED"/>
    <property type="match status" value="1"/>
</dbReference>
<dbReference type="InterPro" id="IPR036396">
    <property type="entry name" value="Cyt_P450_sf"/>
</dbReference>
<comment type="cofactor">
    <cofactor evidence="1 3">
        <name>heme</name>
        <dbReference type="ChEBI" id="CHEBI:30413"/>
    </cofactor>
</comment>
<dbReference type="PROSITE" id="PS00086">
    <property type="entry name" value="CYTOCHROME_P450"/>
    <property type="match status" value="1"/>
</dbReference>
<keyword evidence="3 4" id="KW-0479">Metal-binding</keyword>
<dbReference type="PRINTS" id="PR00385">
    <property type="entry name" value="P450"/>
</dbReference>
<dbReference type="InterPro" id="IPR050121">
    <property type="entry name" value="Cytochrome_P450_monoxygenase"/>
</dbReference>
<evidence type="ECO:0000256" key="1">
    <source>
        <dbReference type="ARBA" id="ARBA00001971"/>
    </source>
</evidence>
<evidence type="ECO:0000256" key="4">
    <source>
        <dbReference type="RuleBase" id="RU000461"/>
    </source>
</evidence>
<feature type="binding site" description="axial binding residue" evidence="3">
    <location>
        <position position="492"/>
    </location>
    <ligand>
        <name>heme</name>
        <dbReference type="ChEBI" id="CHEBI:30413"/>
    </ligand>
    <ligandPart>
        <name>Fe</name>
        <dbReference type="ChEBI" id="CHEBI:18248"/>
    </ligandPart>
</feature>
<keyword evidence="4 6" id="KW-0503">Monooxygenase</keyword>
<evidence type="ECO:0000313" key="6">
    <source>
        <dbReference type="EMBL" id="EAR97953.2"/>
    </source>
</evidence>
<keyword evidence="5" id="KW-0812">Transmembrane</keyword>
<dbReference type="GO" id="GO:0004497">
    <property type="term" value="F:monooxygenase activity"/>
    <property type="evidence" value="ECO:0007669"/>
    <property type="project" value="UniProtKB-KW"/>
</dbReference>